<dbReference type="GO" id="GO:0004619">
    <property type="term" value="F:phosphoglycerate mutase activity"/>
    <property type="evidence" value="ECO:0007669"/>
    <property type="project" value="UniProtKB-EC"/>
</dbReference>
<dbReference type="Proteomes" id="UP000092445">
    <property type="component" value="Unassembled WGS sequence"/>
</dbReference>
<dbReference type="InterPro" id="IPR029033">
    <property type="entry name" value="His_PPase_superfam"/>
</dbReference>
<proteinExistence type="inferred from homology"/>
<dbReference type="GO" id="GO:0016791">
    <property type="term" value="F:phosphatase activity"/>
    <property type="evidence" value="ECO:0007669"/>
    <property type="project" value="UniProtKB-ARBA"/>
</dbReference>
<feature type="binding site" evidence="7">
    <location>
        <position position="130"/>
    </location>
    <ligand>
        <name>substrate</name>
    </ligand>
</feature>
<evidence type="ECO:0000256" key="6">
    <source>
        <dbReference type="PIRSR" id="PIRSR613078-1"/>
    </source>
</evidence>
<dbReference type="SMART" id="SM00855">
    <property type="entry name" value="PGAM"/>
    <property type="match status" value="1"/>
</dbReference>
<comment type="catalytic activity">
    <reaction evidence="1 9">
        <text>(2R)-2-phosphoglycerate = (2R)-3-phosphoglycerate</text>
        <dbReference type="Rhea" id="RHEA:15901"/>
        <dbReference type="ChEBI" id="CHEBI:58272"/>
        <dbReference type="ChEBI" id="CHEBI:58289"/>
        <dbReference type="EC" id="5.4.2.11"/>
    </reaction>
</comment>
<evidence type="ECO:0000256" key="9">
    <source>
        <dbReference type="RuleBase" id="RU004511"/>
    </source>
</evidence>
<feature type="binding site" evidence="7">
    <location>
        <begin position="184"/>
        <end position="185"/>
    </location>
    <ligand>
        <name>substrate</name>
    </ligand>
</feature>
<evidence type="ECO:0000256" key="4">
    <source>
        <dbReference type="ARBA" id="ARBA00023152"/>
    </source>
</evidence>
<evidence type="ECO:0000256" key="2">
    <source>
        <dbReference type="ARBA" id="ARBA00000505"/>
    </source>
</evidence>
<dbReference type="HAMAP" id="MF_01039">
    <property type="entry name" value="PGAM_GpmA"/>
    <property type="match status" value="1"/>
</dbReference>
<evidence type="ECO:0000256" key="7">
    <source>
        <dbReference type="PIRSR" id="PIRSR613078-2"/>
    </source>
</evidence>
<dbReference type="InterPro" id="IPR013078">
    <property type="entry name" value="His_Pase_superF_clade-1"/>
</dbReference>
<evidence type="ECO:0000256" key="5">
    <source>
        <dbReference type="ARBA" id="ARBA00023235"/>
    </source>
</evidence>
<organism evidence="10 11">
    <name type="scientific">Glossina pallidipes</name>
    <name type="common">Tsetse fly</name>
    <dbReference type="NCBI Taxonomy" id="7398"/>
    <lineage>
        <taxon>Eukaryota</taxon>
        <taxon>Metazoa</taxon>
        <taxon>Ecdysozoa</taxon>
        <taxon>Arthropoda</taxon>
        <taxon>Hexapoda</taxon>
        <taxon>Insecta</taxon>
        <taxon>Pterygota</taxon>
        <taxon>Neoptera</taxon>
        <taxon>Endopterygota</taxon>
        <taxon>Diptera</taxon>
        <taxon>Brachycera</taxon>
        <taxon>Muscomorpha</taxon>
        <taxon>Hippoboscoidea</taxon>
        <taxon>Glossinidae</taxon>
        <taxon>Glossina</taxon>
    </lineage>
</organism>
<feature type="active site" description="Tele-phosphohistidine intermediate" evidence="6">
    <location>
        <position position="78"/>
    </location>
</feature>
<keyword evidence="4 9" id="KW-0324">Glycolysis</keyword>
<comment type="catalytic activity">
    <reaction evidence="2 9">
        <text>(2R)-3-phospho-glyceroyl phosphate = (2R)-2,3-bisphosphoglycerate + H(+)</text>
        <dbReference type="Rhea" id="RHEA:17765"/>
        <dbReference type="ChEBI" id="CHEBI:15378"/>
        <dbReference type="ChEBI" id="CHEBI:57604"/>
        <dbReference type="ChEBI" id="CHEBI:58248"/>
        <dbReference type="EC" id="5.4.2.4"/>
    </reaction>
</comment>
<dbReference type="NCBIfam" id="TIGR01258">
    <property type="entry name" value="pgm_1"/>
    <property type="match status" value="1"/>
</dbReference>
<dbReference type="InterPro" id="IPR005952">
    <property type="entry name" value="Phosphogly_mut1"/>
</dbReference>
<dbReference type="GO" id="GO:0004082">
    <property type="term" value="F:bisphosphoglycerate mutase activity"/>
    <property type="evidence" value="ECO:0007669"/>
    <property type="project" value="UniProtKB-EC"/>
</dbReference>
<dbReference type="PANTHER" id="PTHR11931">
    <property type="entry name" value="PHOSPHOGLYCERATE MUTASE"/>
    <property type="match status" value="1"/>
</dbReference>
<dbReference type="VEuPathDB" id="VectorBase:GPAI045954"/>
<dbReference type="InterPro" id="IPR001345">
    <property type="entry name" value="PG/BPGM_mutase_AS"/>
</dbReference>
<evidence type="ECO:0000313" key="10">
    <source>
        <dbReference type="EnsemblMetazoa" id="GPAI045954-PA"/>
    </source>
</evidence>
<dbReference type="SUPFAM" id="SSF53254">
    <property type="entry name" value="Phosphoglycerate mutase-like"/>
    <property type="match status" value="1"/>
</dbReference>
<feature type="binding site" evidence="7">
    <location>
        <position position="168"/>
    </location>
    <ligand>
        <name>substrate</name>
    </ligand>
</feature>
<evidence type="ECO:0000313" key="11">
    <source>
        <dbReference type="Proteomes" id="UP000092445"/>
    </source>
</evidence>
<reference evidence="10" key="2">
    <citation type="submission" date="2020-05" db="UniProtKB">
        <authorList>
            <consortium name="EnsemblMetazoa"/>
        </authorList>
    </citation>
    <scope>IDENTIFICATION</scope>
    <source>
        <strain evidence="10">IAEA</strain>
    </source>
</reference>
<dbReference type="Gene3D" id="3.40.50.1240">
    <property type="entry name" value="Phosphoglycerate mutase-like"/>
    <property type="match status" value="1"/>
</dbReference>
<comment type="similarity">
    <text evidence="3 9">Belongs to the phosphoglycerate mutase family. BPG-dependent PGAM subfamily.</text>
</comment>
<feature type="binding site" evidence="7">
    <location>
        <begin position="77"/>
        <end position="84"/>
    </location>
    <ligand>
        <name>substrate</name>
    </ligand>
</feature>
<evidence type="ECO:0000256" key="8">
    <source>
        <dbReference type="PIRSR" id="PIRSR613078-3"/>
    </source>
</evidence>
<dbReference type="EC" id="5.4.2.4" evidence="9"/>
<evidence type="ECO:0000256" key="1">
    <source>
        <dbReference type="ARBA" id="ARBA00000380"/>
    </source>
</evidence>
<dbReference type="STRING" id="7398.A0A1B0AHJ8"/>
<feature type="binding site" evidence="7">
    <location>
        <begin position="157"/>
        <end position="160"/>
    </location>
    <ligand>
        <name>substrate</name>
    </ligand>
</feature>
<feature type="active site" description="Proton donor/acceptor" evidence="6">
    <location>
        <position position="157"/>
    </location>
</feature>
<accession>A0A1B0AHJ8</accession>
<dbReference type="EC" id="5.4.2.11" evidence="9"/>
<evidence type="ECO:0000256" key="3">
    <source>
        <dbReference type="ARBA" id="ARBA00006717"/>
    </source>
</evidence>
<keyword evidence="11" id="KW-1185">Reference proteome</keyword>
<protein>
    <recommendedName>
        <fullName evidence="9">Phosphoglycerate mutase</fullName>
        <ecNumber evidence="9">5.4.2.11</ecNumber>
        <ecNumber evidence="9">5.4.2.4</ecNumber>
    </recommendedName>
</protein>
<dbReference type="PROSITE" id="PS00175">
    <property type="entry name" value="PG_MUTASE"/>
    <property type="match status" value="1"/>
</dbReference>
<dbReference type="Pfam" id="PF00300">
    <property type="entry name" value="His_Phos_1"/>
    <property type="match status" value="1"/>
</dbReference>
<feature type="site" description="Transition state stabilizer" evidence="8">
    <location>
        <position position="254"/>
    </location>
</feature>
<dbReference type="EnsemblMetazoa" id="GPAI045954-RA">
    <property type="protein sequence ID" value="GPAI045954-PA"/>
    <property type="gene ID" value="GPAI045954"/>
</dbReference>
<sequence length="327" mass="37858">MISVNDIHSKRIAQLLLPFCKSSSHIQNLCRLYCLDVSFILSVITSRFTFLHSTALKSMIAYSAAANMNTNKVVLLRHGESEFNKMNLFCGWHDSPLSEKGLDYASKIAVAGLRKHKMEFDLIYTSLLTRAHQTIDVIVKDMNYTNLPVRCHWRLNERHYGNLTGYNKREMADKFGEEQIQIWRRSYDVLPPKIVPENPFYSMIRNNPKFKNIPEDIFPDTESLKEVIARVLPLWECDIMKEVLKGSRVLVVAHGTVVRALIKHIDDIGEKEITELNIPNSVPCVFEYDLKTCKRVNKMQYLADEEYVKKEQEKVAKIGDYTARKKI</sequence>
<dbReference type="FunFam" id="3.40.50.1240:FF:000003">
    <property type="entry name" value="2,3-bisphosphoglycerate-dependent phosphoglycerate mutase"/>
    <property type="match status" value="1"/>
</dbReference>
<dbReference type="CDD" id="cd07067">
    <property type="entry name" value="HP_PGM_like"/>
    <property type="match status" value="1"/>
</dbReference>
<name>A0A1B0AHJ8_GLOPL</name>
<keyword evidence="5 9" id="KW-0413">Isomerase</keyword>
<dbReference type="GO" id="GO:0006096">
    <property type="term" value="P:glycolytic process"/>
    <property type="evidence" value="ECO:0007669"/>
    <property type="project" value="UniProtKB-KW"/>
</dbReference>
<reference evidence="11" key="1">
    <citation type="submission" date="2014-03" db="EMBL/GenBank/DDBJ databases">
        <authorList>
            <person name="Aksoy S."/>
            <person name="Warren W."/>
            <person name="Wilson R.K."/>
        </authorList>
    </citation>
    <scope>NUCLEOTIDE SEQUENCE [LARGE SCALE GENOMIC DNA]</scope>
    <source>
        <strain evidence="11">IAEA</strain>
    </source>
</reference>
<dbReference type="AlphaFoldDB" id="A0A1B0AHJ8"/>